<dbReference type="Gene3D" id="3.30.460.80">
    <property type="entry name" value="NADH:ubiquinone oxidoreductase, 30kDa subunit"/>
    <property type="match status" value="1"/>
</dbReference>
<gene>
    <name evidence="2" type="ORF">L6E24_01650</name>
</gene>
<reference evidence="2" key="1">
    <citation type="submission" date="2022-04" db="EMBL/GenBank/DDBJ databases">
        <title>Complete genome of Methanoplanus endosymbiosus DSM 3599.</title>
        <authorList>
            <person name="Chen S.-C."/>
            <person name="You Y.-T."/>
            <person name="Zhou Y.-Z."/>
            <person name="Lai M.-C."/>
        </authorList>
    </citation>
    <scope>NUCLEOTIDE SEQUENCE</scope>
    <source>
        <strain evidence="2">DSM 3599</strain>
    </source>
</reference>
<dbReference type="InterPro" id="IPR037232">
    <property type="entry name" value="NADH_quin_OxRdtase_su_C/D-like"/>
</dbReference>
<sequence length="133" mass="15431">MAIEDQLLRDISVEELLSEVKKKSDDGYRLVQMGCTRIDKIFEINYSFEKDYKFENLRITISGDTVVPSISDSYWGSFIYENEMHDLYDIKVKGMNIDFNGYLFKTSVPHPFNNDNITVKKVPSKKKNDGGEK</sequence>
<dbReference type="EMBL" id="CP096115">
    <property type="protein sequence ID" value="UUX92858.1"/>
    <property type="molecule type" value="Genomic_DNA"/>
</dbReference>
<organism evidence="2 3">
    <name type="scientific">Methanoplanus endosymbiosus</name>
    <dbReference type="NCBI Taxonomy" id="33865"/>
    <lineage>
        <taxon>Archaea</taxon>
        <taxon>Methanobacteriati</taxon>
        <taxon>Methanobacteriota</taxon>
        <taxon>Stenosarchaea group</taxon>
        <taxon>Methanomicrobia</taxon>
        <taxon>Methanomicrobiales</taxon>
        <taxon>Methanomicrobiaceae</taxon>
        <taxon>Methanoplanus</taxon>
    </lineage>
</organism>
<dbReference type="Pfam" id="PF00329">
    <property type="entry name" value="Complex1_30kDa"/>
    <property type="match status" value="1"/>
</dbReference>
<proteinExistence type="predicted"/>
<accession>A0A9E7PMD0</accession>
<feature type="domain" description="NADH:ubiquinone oxidoreductase 30kDa subunit" evidence="1">
    <location>
        <begin position="13"/>
        <end position="115"/>
    </location>
</feature>
<dbReference type="Proteomes" id="UP001060368">
    <property type="component" value="Chromosome"/>
</dbReference>
<dbReference type="AlphaFoldDB" id="A0A9E7PMD0"/>
<dbReference type="InterPro" id="IPR001268">
    <property type="entry name" value="NADH_UbQ_OxRdtase_30kDa_su"/>
</dbReference>
<evidence type="ECO:0000313" key="3">
    <source>
        <dbReference type="Proteomes" id="UP001060368"/>
    </source>
</evidence>
<protein>
    <submittedName>
        <fullName evidence="2">NADH-quinone oxidoreductase subunit C</fullName>
    </submittedName>
</protein>
<dbReference type="SUPFAM" id="SSF143243">
    <property type="entry name" value="Nqo5-like"/>
    <property type="match status" value="1"/>
</dbReference>
<dbReference type="GeneID" id="74306359"/>
<evidence type="ECO:0000259" key="1">
    <source>
        <dbReference type="Pfam" id="PF00329"/>
    </source>
</evidence>
<dbReference type="GO" id="GO:0008137">
    <property type="term" value="F:NADH dehydrogenase (ubiquinone) activity"/>
    <property type="evidence" value="ECO:0007669"/>
    <property type="project" value="InterPro"/>
</dbReference>
<keyword evidence="3" id="KW-1185">Reference proteome</keyword>
<dbReference type="KEGG" id="mend:L6E24_01650"/>
<name>A0A9E7PMD0_9EURY</name>
<dbReference type="RefSeq" id="WP_257743002.1">
    <property type="nucleotide sequence ID" value="NZ_CP096115.1"/>
</dbReference>
<evidence type="ECO:0000313" key="2">
    <source>
        <dbReference type="EMBL" id="UUX92858.1"/>
    </source>
</evidence>